<feature type="binding site" evidence="16">
    <location>
        <position position="111"/>
    </location>
    <ligand>
        <name>substrate</name>
    </ligand>
</feature>
<dbReference type="Gene3D" id="3.30.420.40">
    <property type="match status" value="2"/>
</dbReference>
<dbReference type="KEGG" id="mfy:HH212_04440"/>
<dbReference type="Proteomes" id="UP000502415">
    <property type="component" value="Chromosome"/>
</dbReference>
<evidence type="ECO:0000313" key="18">
    <source>
        <dbReference type="Proteomes" id="UP000502415"/>
    </source>
</evidence>
<evidence type="ECO:0000256" key="13">
    <source>
        <dbReference type="ARBA" id="ARBA00022993"/>
    </source>
</evidence>
<comment type="similarity">
    <text evidence="14 16">Belongs to the type III pantothenate kinase family.</text>
</comment>
<dbReference type="PANTHER" id="PTHR34265">
    <property type="entry name" value="TYPE III PANTOTHENATE KINASE"/>
    <property type="match status" value="1"/>
</dbReference>
<dbReference type="HAMAP" id="MF_01274">
    <property type="entry name" value="Pantothen_kinase_3"/>
    <property type="match status" value="1"/>
</dbReference>
<feature type="binding site" evidence="16">
    <location>
        <begin position="118"/>
        <end position="121"/>
    </location>
    <ligand>
        <name>substrate</name>
    </ligand>
</feature>
<comment type="cofactor">
    <cofactor evidence="2">
        <name>K(+)</name>
        <dbReference type="ChEBI" id="CHEBI:29103"/>
    </cofactor>
</comment>
<feature type="binding site" evidence="16">
    <location>
        <begin position="6"/>
        <end position="13"/>
    </location>
    <ligand>
        <name>ATP</name>
        <dbReference type="ChEBI" id="CHEBI:30616"/>
    </ligand>
</feature>
<accession>A0A7Z2VUY5</accession>
<keyword evidence="13 16" id="KW-0173">Coenzyme A biosynthesis</keyword>
<evidence type="ECO:0000256" key="2">
    <source>
        <dbReference type="ARBA" id="ARBA00001958"/>
    </source>
</evidence>
<dbReference type="CDD" id="cd24015">
    <property type="entry name" value="ASKHA_NBD_PanK-III"/>
    <property type="match status" value="1"/>
</dbReference>
<comment type="function">
    <text evidence="16">Catalyzes the phosphorylation of pantothenate (Pan), the first step in CoA biosynthesis.</text>
</comment>
<dbReference type="GO" id="GO:0015937">
    <property type="term" value="P:coenzyme A biosynthetic process"/>
    <property type="evidence" value="ECO:0007669"/>
    <property type="project" value="UniProtKB-UniRule"/>
</dbReference>
<reference evidence="17 18" key="1">
    <citation type="submission" date="2020-04" db="EMBL/GenBank/DDBJ databases">
        <title>Genome sequencing of novel species.</title>
        <authorList>
            <person name="Heo J."/>
            <person name="Kim S.-J."/>
            <person name="Kim J.-S."/>
            <person name="Hong S.-B."/>
            <person name="Kwon S.-W."/>
        </authorList>
    </citation>
    <scope>NUCLEOTIDE SEQUENCE [LARGE SCALE GENOMIC DNA]</scope>
    <source>
        <strain evidence="17 18">GN2-R2</strain>
    </source>
</reference>
<dbReference type="EMBL" id="CP051685">
    <property type="protein sequence ID" value="QJD99374.1"/>
    <property type="molecule type" value="Genomic_DNA"/>
</dbReference>
<dbReference type="PANTHER" id="PTHR34265:SF1">
    <property type="entry name" value="TYPE III PANTOTHENATE KINASE"/>
    <property type="match status" value="1"/>
</dbReference>
<dbReference type="GO" id="GO:0005524">
    <property type="term" value="F:ATP binding"/>
    <property type="evidence" value="ECO:0007669"/>
    <property type="project" value="UniProtKB-UniRule"/>
</dbReference>
<evidence type="ECO:0000256" key="3">
    <source>
        <dbReference type="ARBA" id="ARBA00004496"/>
    </source>
</evidence>
<dbReference type="InterPro" id="IPR043129">
    <property type="entry name" value="ATPase_NBD"/>
</dbReference>
<evidence type="ECO:0000256" key="14">
    <source>
        <dbReference type="ARBA" id="ARBA00038036"/>
    </source>
</evidence>
<dbReference type="NCBIfam" id="TIGR00671">
    <property type="entry name" value="baf"/>
    <property type="match status" value="1"/>
</dbReference>
<evidence type="ECO:0000256" key="12">
    <source>
        <dbReference type="ARBA" id="ARBA00022958"/>
    </source>
</evidence>
<dbReference type="Pfam" id="PF03309">
    <property type="entry name" value="Pan_kinase"/>
    <property type="match status" value="1"/>
</dbReference>
<dbReference type="RefSeq" id="WP_169434269.1">
    <property type="nucleotide sequence ID" value="NZ_CP051685.1"/>
</dbReference>
<keyword evidence="11 16" id="KW-0067">ATP-binding</keyword>
<sequence>MLLLVDAGNTRVKWAIAHEIAGAGTAPGDWIAHGAVLHADVKRLPALWAAHLPAHAASAGAGAAPVRAIVANVAGAAMRAELDSLLAALAPPLRPEWFVSQPELGGLRNRYREPAQLGADRFAAALGARALAPDKALVVATCGTATTVDAVGADGEFLGGMILPGLGMMLSALARGTAQLPQVTAHGDRAPAFADNTRDAILSGCLSAQAGAIERACAAHGAELCLLSGGAAGHVAPLLSAPHWLLDNLVLVGLHAAAAAPELRTC</sequence>
<feature type="active site" description="Proton acceptor" evidence="16">
    <location>
        <position position="120"/>
    </location>
</feature>
<evidence type="ECO:0000256" key="15">
    <source>
        <dbReference type="ARBA" id="ARBA00040883"/>
    </source>
</evidence>
<evidence type="ECO:0000256" key="1">
    <source>
        <dbReference type="ARBA" id="ARBA00001206"/>
    </source>
</evidence>
<evidence type="ECO:0000256" key="11">
    <source>
        <dbReference type="ARBA" id="ARBA00022840"/>
    </source>
</evidence>
<evidence type="ECO:0000256" key="7">
    <source>
        <dbReference type="ARBA" id="ARBA00022490"/>
    </source>
</evidence>
<keyword evidence="10 16" id="KW-0418">Kinase</keyword>
<keyword evidence="9 16" id="KW-0547">Nucleotide-binding</keyword>
<gene>
    <name evidence="16" type="primary">coaX</name>
    <name evidence="17" type="ORF">HH212_04440</name>
</gene>
<evidence type="ECO:0000256" key="4">
    <source>
        <dbReference type="ARBA" id="ARBA00005225"/>
    </source>
</evidence>
<evidence type="ECO:0000256" key="16">
    <source>
        <dbReference type="HAMAP-Rule" id="MF_01274"/>
    </source>
</evidence>
<keyword evidence="7 16" id="KW-0963">Cytoplasm</keyword>
<feature type="binding site" evidence="16">
    <location>
        <position position="144"/>
    </location>
    <ligand>
        <name>ATP</name>
        <dbReference type="ChEBI" id="CHEBI:30616"/>
    </ligand>
</feature>
<comment type="catalytic activity">
    <reaction evidence="1 16">
        <text>(R)-pantothenate + ATP = (R)-4'-phosphopantothenate + ADP + H(+)</text>
        <dbReference type="Rhea" id="RHEA:16373"/>
        <dbReference type="ChEBI" id="CHEBI:10986"/>
        <dbReference type="ChEBI" id="CHEBI:15378"/>
        <dbReference type="ChEBI" id="CHEBI:29032"/>
        <dbReference type="ChEBI" id="CHEBI:30616"/>
        <dbReference type="ChEBI" id="CHEBI:456216"/>
        <dbReference type="EC" id="2.7.1.33"/>
    </reaction>
</comment>
<organism evidence="17 18">
    <name type="scientific">Massilia forsythiae</name>
    <dbReference type="NCBI Taxonomy" id="2728020"/>
    <lineage>
        <taxon>Bacteria</taxon>
        <taxon>Pseudomonadati</taxon>
        <taxon>Pseudomonadota</taxon>
        <taxon>Betaproteobacteria</taxon>
        <taxon>Burkholderiales</taxon>
        <taxon>Oxalobacteraceae</taxon>
        <taxon>Telluria group</taxon>
        <taxon>Massilia</taxon>
    </lineage>
</organism>
<dbReference type="EC" id="2.7.1.33" evidence="6 16"/>
<comment type="caution">
    <text evidence="16">Lacks conserved residue(s) required for the propagation of feature annotation.</text>
</comment>
<keyword evidence="8 16" id="KW-0808">Transferase</keyword>
<name>A0A7Z2VUY5_9BURK</name>
<evidence type="ECO:0000256" key="9">
    <source>
        <dbReference type="ARBA" id="ARBA00022741"/>
    </source>
</evidence>
<keyword evidence="18" id="KW-1185">Reference proteome</keyword>
<evidence type="ECO:0000256" key="5">
    <source>
        <dbReference type="ARBA" id="ARBA00011738"/>
    </source>
</evidence>
<comment type="cofactor">
    <cofactor evidence="16">
        <name>NH4(+)</name>
        <dbReference type="ChEBI" id="CHEBI:28938"/>
    </cofactor>
    <cofactor evidence="16">
        <name>K(+)</name>
        <dbReference type="ChEBI" id="CHEBI:29103"/>
    </cofactor>
    <text evidence="16">A monovalent cation. Ammonium or potassium.</text>
</comment>
<dbReference type="AlphaFoldDB" id="A0A7Z2VUY5"/>
<evidence type="ECO:0000256" key="6">
    <source>
        <dbReference type="ARBA" id="ARBA00012102"/>
    </source>
</evidence>
<comment type="pathway">
    <text evidence="4 16">Cofactor biosynthesis; coenzyme A biosynthesis; CoA from (R)-pantothenate: step 1/5.</text>
</comment>
<dbReference type="GO" id="GO:0004594">
    <property type="term" value="F:pantothenate kinase activity"/>
    <property type="evidence" value="ECO:0007669"/>
    <property type="project" value="UniProtKB-UniRule"/>
</dbReference>
<dbReference type="GO" id="GO:0005737">
    <property type="term" value="C:cytoplasm"/>
    <property type="evidence" value="ECO:0007669"/>
    <property type="project" value="UniProtKB-SubCell"/>
</dbReference>
<proteinExistence type="inferred from homology"/>
<comment type="subunit">
    <text evidence="5 16">Homodimer.</text>
</comment>
<dbReference type="InterPro" id="IPR004619">
    <property type="entry name" value="Type_III_PanK"/>
</dbReference>
<keyword evidence="12 16" id="KW-0630">Potassium</keyword>
<feature type="binding site" evidence="16">
    <location>
        <position position="197"/>
    </location>
    <ligand>
        <name>substrate</name>
    </ligand>
</feature>
<comment type="subcellular location">
    <subcellularLocation>
        <location evidence="3 16">Cytoplasm</location>
    </subcellularLocation>
</comment>
<evidence type="ECO:0000256" key="10">
    <source>
        <dbReference type="ARBA" id="ARBA00022777"/>
    </source>
</evidence>
<dbReference type="UniPathway" id="UPA00241">
    <property type="reaction ID" value="UER00352"/>
</dbReference>
<evidence type="ECO:0000313" key="17">
    <source>
        <dbReference type="EMBL" id="QJD99374.1"/>
    </source>
</evidence>
<evidence type="ECO:0000256" key="8">
    <source>
        <dbReference type="ARBA" id="ARBA00022679"/>
    </source>
</evidence>
<dbReference type="SUPFAM" id="SSF53067">
    <property type="entry name" value="Actin-like ATPase domain"/>
    <property type="match status" value="2"/>
</dbReference>
<protein>
    <recommendedName>
        <fullName evidence="15 16">Type III pantothenate kinase</fullName>
        <ecNumber evidence="6 16">2.7.1.33</ecNumber>
    </recommendedName>
    <alternativeName>
        <fullName evidence="16">PanK-III</fullName>
    </alternativeName>
    <alternativeName>
        <fullName evidence="16">Pantothenic acid kinase</fullName>
    </alternativeName>
</protein>